<keyword evidence="5" id="KW-1185">Reference proteome</keyword>
<dbReference type="EMBL" id="JBHUEJ010000015">
    <property type="protein sequence ID" value="MFD1710172.1"/>
    <property type="molecule type" value="Genomic_DNA"/>
</dbReference>
<comment type="similarity">
    <text evidence="1">Belongs to the transglycosylase Slt family.</text>
</comment>
<keyword evidence="2" id="KW-1133">Transmembrane helix</keyword>
<proteinExistence type="inferred from homology"/>
<evidence type="ECO:0000256" key="1">
    <source>
        <dbReference type="ARBA" id="ARBA00007734"/>
    </source>
</evidence>
<sequence>MANIPLDRGADPTSWLVKTQRCRALDLVLISIHGCLLVLGIALHSTVYGGETWEFVDGDGVVHMGNAPLGDDSGSVHTEPTDIVKQSAARELRLINRTWPLRYSAWEPVGSVAPRSAAGSGMGVRGASKLPQGFHDVKAYLDAAAQSHAVDPALLYSVAAAESAFNADAVSHKGALGLMQIMPATAARYGVTGYSLDTGRHNVLEPHVNAQVGSRYLADLLRRYSGDPSLAIAAYNAGEGAVAKYGNRIPPYPETQRYVERVMGFYRSFKQ</sequence>
<protein>
    <submittedName>
        <fullName evidence="4">Lytic transglycosylase domain-containing protein</fullName>
    </submittedName>
</protein>
<feature type="transmembrane region" description="Helical" evidence="2">
    <location>
        <begin position="24"/>
        <end position="43"/>
    </location>
</feature>
<reference evidence="5" key="1">
    <citation type="journal article" date="2019" name="Int. J. Syst. Evol. Microbiol.">
        <title>The Global Catalogue of Microorganisms (GCM) 10K type strain sequencing project: providing services to taxonomists for standard genome sequencing and annotation.</title>
        <authorList>
            <consortium name="The Broad Institute Genomics Platform"/>
            <consortium name="The Broad Institute Genome Sequencing Center for Infectious Disease"/>
            <person name="Wu L."/>
            <person name="Ma J."/>
        </authorList>
    </citation>
    <scope>NUCLEOTIDE SEQUENCE [LARGE SCALE GENOMIC DNA]</scope>
    <source>
        <strain evidence="5">LMG 29247</strain>
    </source>
</reference>
<keyword evidence="2" id="KW-0472">Membrane</keyword>
<evidence type="ECO:0000313" key="5">
    <source>
        <dbReference type="Proteomes" id="UP001597304"/>
    </source>
</evidence>
<evidence type="ECO:0000313" key="4">
    <source>
        <dbReference type="EMBL" id="MFD1710172.1"/>
    </source>
</evidence>
<dbReference type="Pfam" id="PF01464">
    <property type="entry name" value="SLT"/>
    <property type="match status" value="1"/>
</dbReference>
<evidence type="ECO:0000256" key="2">
    <source>
        <dbReference type="SAM" id="Phobius"/>
    </source>
</evidence>
<dbReference type="Proteomes" id="UP001597304">
    <property type="component" value="Unassembled WGS sequence"/>
</dbReference>
<dbReference type="InterPro" id="IPR023346">
    <property type="entry name" value="Lysozyme-like_dom_sf"/>
</dbReference>
<dbReference type="PROSITE" id="PS00922">
    <property type="entry name" value="TRANSGLYCOSYLASE"/>
    <property type="match status" value="1"/>
</dbReference>
<accession>A0ABW4KSU8</accession>
<dbReference type="CDD" id="cd13401">
    <property type="entry name" value="Slt70-like"/>
    <property type="match status" value="1"/>
</dbReference>
<dbReference type="PANTHER" id="PTHR37423">
    <property type="entry name" value="SOLUBLE LYTIC MUREIN TRANSGLYCOSYLASE-RELATED"/>
    <property type="match status" value="1"/>
</dbReference>
<dbReference type="InterPro" id="IPR000189">
    <property type="entry name" value="Transglyc_AS"/>
</dbReference>
<keyword evidence="2" id="KW-0812">Transmembrane</keyword>
<dbReference type="Gene3D" id="1.10.530.10">
    <property type="match status" value="1"/>
</dbReference>
<dbReference type="SUPFAM" id="SSF53955">
    <property type="entry name" value="Lysozyme-like"/>
    <property type="match status" value="1"/>
</dbReference>
<dbReference type="PANTHER" id="PTHR37423:SF2">
    <property type="entry name" value="MEMBRANE-BOUND LYTIC MUREIN TRANSGLYCOSYLASE C"/>
    <property type="match status" value="1"/>
</dbReference>
<gene>
    <name evidence="4" type="ORF">ACFSF0_06120</name>
</gene>
<evidence type="ECO:0000259" key="3">
    <source>
        <dbReference type="Pfam" id="PF01464"/>
    </source>
</evidence>
<dbReference type="RefSeq" id="WP_255507600.1">
    <property type="nucleotide sequence ID" value="NZ_JBHUEJ010000015.1"/>
</dbReference>
<organism evidence="4 5">
    <name type="scientific">Ottowia flava</name>
    <dbReference type="NCBI Taxonomy" id="2675430"/>
    <lineage>
        <taxon>Bacteria</taxon>
        <taxon>Pseudomonadati</taxon>
        <taxon>Pseudomonadota</taxon>
        <taxon>Betaproteobacteria</taxon>
        <taxon>Burkholderiales</taxon>
        <taxon>Comamonadaceae</taxon>
        <taxon>Ottowia</taxon>
    </lineage>
</organism>
<feature type="domain" description="Transglycosylase SLT" evidence="3">
    <location>
        <begin position="141"/>
        <end position="247"/>
    </location>
</feature>
<comment type="caution">
    <text evidence="4">The sequence shown here is derived from an EMBL/GenBank/DDBJ whole genome shotgun (WGS) entry which is preliminary data.</text>
</comment>
<dbReference type="InterPro" id="IPR008258">
    <property type="entry name" value="Transglycosylase_SLT_dom_1"/>
</dbReference>
<name>A0ABW4KSU8_9BURK</name>